<protein>
    <submittedName>
        <fullName evidence="3">SRPBCC family protein</fullName>
    </submittedName>
</protein>
<dbReference type="Proteomes" id="UP000564378">
    <property type="component" value="Unassembled WGS sequence"/>
</dbReference>
<dbReference type="Gene3D" id="3.30.530.20">
    <property type="match status" value="1"/>
</dbReference>
<dbReference type="EMBL" id="JACJVJ010000001">
    <property type="protein sequence ID" value="MBC2776828.1"/>
    <property type="molecule type" value="Genomic_DNA"/>
</dbReference>
<evidence type="ECO:0000256" key="1">
    <source>
        <dbReference type="ARBA" id="ARBA00006817"/>
    </source>
</evidence>
<dbReference type="RefSeq" id="WP_185800078.1">
    <property type="nucleotide sequence ID" value="NZ_JACJVJ010000001.1"/>
</dbReference>
<proteinExistence type="inferred from homology"/>
<keyword evidence="4" id="KW-1185">Reference proteome</keyword>
<organism evidence="3 4">
    <name type="scientific">Parasphingopyxis marina</name>
    <dbReference type="NCBI Taxonomy" id="2761622"/>
    <lineage>
        <taxon>Bacteria</taxon>
        <taxon>Pseudomonadati</taxon>
        <taxon>Pseudomonadota</taxon>
        <taxon>Alphaproteobacteria</taxon>
        <taxon>Sphingomonadales</taxon>
        <taxon>Sphingomonadaceae</taxon>
        <taxon>Parasphingopyxis</taxon>
    </lineage>
</organism>
<comment type="similarity">
    <text evidence="1">Belongs to the AHA1 family.</text>
</comment>
<dbReference type="InterPro" id="IPR013538">
    <property type="entry name" value="ASHA1/2-like_C"/>
</dbReference>
<reference evidence="3 4" key="1">
    <citation type="submission" date="2020-08" db="EMBL/GenBank/DDBJ databases">
        <title>Draft genome sequence of Parasphingopyxis sp. GrpM-11.</title>
        <authorList>
            <person name="Oh J."/>
            <person name="Roh D.-H."/>
        </authorList>
    </citation>
    <scope>NUCLEOTIDE SEQUENCE [LARGE SCALE GENOMIC DNA]</scope>
    <source>
        <strain evidence="3 4">GrpM-11</strain>
    </source>
</reference>
<evidence type="ECO:0000259" key="2">
    <source>
        <dbReference type="Pfam" id="PF08327"/>
    </source>
</evidence>
<accession>A0A842HSL5</accession>
<evidence type="ECO:0000313" key="4">
    <source>
        <dbReference type="Proteomes" id="UP000564378"/>
    </source>
</evidence>
<sequence>MREDFGTQLEDGSLRFVRDLPGPIERVWAYLVDPEKRALWFCDGTMGGQVGDSYTMAFDHDRLSHEPLPERYAGMQGGIEMKAEILAIDPPRLIVFCGVSEDAETRIELEPLGERVRLTLTQAPPADFGDLTGTAGGWHAHLAILVDHLEGRVPRGFWTEHEEARGHYEGVLKPAG</sequence>
<feature type="domain" description="Activator of Hsp90 ATPase homologue 1/2-like C-terminal" evidence="2">
    <location>
        <begin position="23"/>
        <end position="150"/>
    </location>
</feature>
<comment type="caution">
    <text evidence="3">The sequence shown here is derived from an EMBL/GenBank/DDBJ whole genome shotgun (WGS) entry which is preliminary data.</text>
</comment>
<dbReference type="CDD" id="cd08899">
    <property type="entry name" value="SRPBCC_CalC_Aha1-like_6"/>
    <property type="match status" value="1"/>
</dbReference>
<dbReference type="AlphaFoldDB" id="A0A842HSL5"/>
<dbReference type="InterPro" id="IPR023393">
    <property type="entry name" value="START-like_dom_sf"/>
</dbReference>
<dbReference type="Pfam" id="PF08327">
    <property type="entry name" value="AHSA1"/>
    <property type="match status" value="1"/>
</dbReference>
<name>A0A842HSL5_9SPHN</name>
<evidence type="ECO:0000313" key="3">
    <source>
        <dbReference type="EMBL" id="MBC2776828.1"/>
    </source>
</evidence>
<dbReference type="SUPFAM" id="SSF55961">
    <property type="entry name" value="Bet v1-like"/>
    <property type="match status" value="1"/>
</dbReference>
<gene>
    <name evidence="3" type="ORF">H6P80_04265</name>
</gene>